<accession>A0ABW4LF80</accession>
<evidence type="ECO:0000256" key="1">
    <source>
        <dbReference type="ARBA" id="ARBA00004141"/>
    </source>
</evidence>
<keyword evidence="2 5" id="KW-0812">Transmembrane</keyword>
<keyword evidence="4 5" id="KW-0472">Membrane</keyword>
<comment type="subcellular location">
    <subcellularLocation>
        <location evidence="1">Membrane</location>
        <topology evidence="1">Multi-pass membrane protein</topology>
    </subcellularLocation>
</comment>
<reference evidence="7" key="1">
    <citation type="journal article" date="2019" name="Int. J. Syst. Evol. Microbiol.">
        <title>The Global Catalogue of Microorganisms (GCM) 10K type strain sequencing project: providing services to taxonomists for standard genome sequencing and annotation.</title>
        <authorList>
            <consortium name="The Broad Institute Genomics Platform"/>
            <consortium name="The Broad Institute Genome Sequencing Center for Infectious Disease"/>
            <person name="Wu L."/>
            <person name="Ma J."/>
        </authorList>
    </citation>
    <scope>NUCLEOTIDE SEQUENCE [LARGE SCALE GENOMIC DNA]</scope>
    <source>
        <strain evidence="7">CGMCC 1.12471</strain>
    </source>
</reference>
<protein>
    <submittedName>
        <fullName evidence="6">DUF4870 domain-containing protein</fullName>
    </submittedName>
</protein>
<keyword evidence="7" id="KW-1185">Reference proteome</keyword>
<organism evidence="6 7">
    <name type="scientific">Amnibacterium endophyticum</name>
    <dbReference type="NCBI Taxonomy" id="2109337"/>
    <lineage>
        <taxon>Bacteria</taxon>
        <taxon>Bacillati</taxon>
        <taxon>Actinomycetota</taxon>
        <taxon>Actinomycetes</taxon>
        <taxon>Micrococcales</taxon>
        <taxon>Microbacteriaceae</taxon>
        <taxon>Amnibacterium</taxon>
    </lineage>
</organism>
<evidence type="ECO:0000313" key="7">
    <source>
        <dbReference type="Proteomes" id="UP001597347"/>
    </source>
</evidence>
<comment type="caution">
    <text evidence="6">The sequence shown here is derived from an EMBL/GenBank/DDBJ whole genome shotgun (WGS) entry which is preliminary data.</text>
</comment>
<name>A0ABW4LF80_9MICO</name>
<keyword evidence="3 5" id="KW-1133">Transmembrane helix</keyword>
<feature type="transmembrane region" description="Helical" evidence="5">
    <location>
        <begin position="96"/>
        <end position="118"/>
    </location>
</feature>
<evidence type="ECO:0000256" key="2">
    <source>
        <dbReference type="ARBA" id="ARBA00022692"/>
    </source>
</evidence>
<evidence type="ECO:0000256" key="4">
    <source>
        <dbReference type="ARBA" id="ARBA00023136"/>
    </source>
</evidence>
<dbReference type="Pfam" id="PF09685">
    <property type="entry name" value="MamF_MmsF"/>
    <property type="match status" value="1"/>
</dbReference>
<evidence type="ECO:0000256" key="5">
    <source>
        <dbReference type="SAM" id="Phobius"/>
    </source>
</evidence>
<evidence type="ECO:0000313" key="6">
    <source>
        <dbReference type="EMBL" id="MFD1722178.1"/>
    </source>
</evidence>
<dbReference type="Proteomes" id="UP001597347">
    <property type="component" value="Unassembled WGS sequence"/>
</dbReference>
<evidence type="ECO:0000256" key="3">
    <source>
        <dbReference type="ARBA" id="ARBA00022989"/>
    </source>
</evidence>
<proteinExistence type="predicted"/>
<dbReference type="EMBL" id="JBHUEA010000017">
    <property type="protein sequence ID" value="MFD1722178.1"/>
    <property type="molecule type" value="Genomic_DNA"/>
</dbReference>
<feature type="transmembrane region" description="Helical" evidence="5">
    <location>
        <begin position="20"/>
        <end position="43"/>
    </location>
</feature>
<feature type="transmembrane region" description="Helical" evidence="5">
    <location>
        <begin position="55"/>
        <end position="76"/>
    </location>
</feature>
<gene>
    <name evidence="6" type="ORF">ACFSBI_11515</name>
</gene>
<dbReference type="RefSeq" id="WP_377935044.1">
    <property type="nucleotide sequence ID" value="NZ_JBHUEA010000017.1"/>
</dbReference>
<sequence length="136" mass="14344">MSAPSPARPPLSDADERLYASLAHFGNIVGFLPSLLVLVILGGRGAFVRSESREALNFSLTALIAWVGLAILGQILDLVGRALPVAVALVPDLLGFLVGLAQLAVWVVVVVLSIIAGLRVQHGGGYRYPIALRLVR</sequence>
<dbReference type="InterPro" id="IPR019109">
    <property type="entry name" value="MamF_MmsF"/>
</dbReference>